<keyword evidence="3" id="KW-1185">Reference proteome</keyword>
<reference evidence="2" key="1">
    <citation type="journal article" date="2022" name="bioRxiv">
        <title>Sequencing and chromosome-scale assembly of the giantPleurodeles waltlgenome.</title>
        <authorList>
            <person name="Brown T."/>
            <person name="Elewa A."/>
            <person name="Iarovenko S."/>
            <person name="Subramanian E."/>
            <person name="Araus A.J."/>
            <person name="Petzold A."/>
            <person name="Susuki M."/>
            <person name="Suzuki K.-i.T."/>
            <person name="Hayashi T."/>
            <person name="Toyoda A."/>
            <person name="Oliveira C."/>
            <person name="Osipova E."/>
            <person name="Leigh N.D."/>
            <person name="Simon A."/>
            <person name="Yun M.H."/>
        </authorList>
    </citation>
    <scope>NUCLEOTIDE SEQUENCE</scope>
    <source>
        <strain evidence="2">20211129_DDA</strain>
        <tissue evidence="2">Liver</tissue>
    </source>
</reference>
<evidence type="ECO:0000313" key="2">
    <source>
        <dbReference type="EMBL" id="KAJ1153907.1"/>
    </source>
</evidence>
<comment type="caution">
    <text evidence="2">The sequence shown here is derived from an EMBL/GenBank/DDBJ whole genome shotgun (WGS) entry which is preliminary data.</text>
</comment>
<dbReference type="EMBL" id="JANPWB010000009">
    <property type="protein sequence ID" value="KAJ1153907.1"/>
    <property type="molecule type" value="Genomic_DNA"/>
</dbReference>
<evidence type="ECO:0000313" key="3">
    <source>
        <dbReference type="Proteomes" id="UP001066276"/>
    </source>
</evidence>
<evidence type="ECO:0000256" key="1">
    <source>
        <dbReference type="SAM" id="MobiDB-lite"/>
    </source>
</evidence>
<organism evidence="2 3">
    <name type="scientific">Pleurodeles waltl</name>
    <name type="common">Iberian ribbed newt</name>
    <dbReference type="NCBI Taxonomy" id="8319"/>
    <lineage>
        <taxon>Eukaryota</taxon>
        <taxon>Metazoa</taxon>
        <taxon>Chordata</taxon>
        <taxon>Craniata</taxon>
        <taxon>Vertebrata</taxon>
        <taxon>Euteleostomi</taxon>
        <taxon>Amphibia</taxon>
        <taxon>Batrachia</taxon>
        <taxon>Caudata</taxon>
        <taxon>Salamandroidea</taxon>
        <taxon>Salamandridae</taxon>
        <taxon>Pleurodelinae</taxon>
        <taxon>Pleurodeles</taxon>
    </lineage>
</organism>
<protein>
    <submittedName>
        <fullName evidence="2">Uncharacterized protein</fullName>
    </submittedName>
</protein>
<dbReference type="Proteomes" id="UP001066276">
    <property type="component" value="Chromosome 5"/>
</dbReference>
<proteinExistence type="predicted"/>
<accession>A0AAV7RQ40</accession>
<gene>
    <name evidence="2" type="ORF">NDU88_006665</name>
</gene>
<sequence length="67" mass="7808">MANLTRKMWEGRLPSNAGRVRKEEVFLKPNGQNKGETRTGRKRGRSVEEPNNLQRSRRERAARGEMK</sequence>
<feature type="region of interest" description="Disordered" evidence="1">
    <location>
        <begin position="1"/>
        <end position="67"/>
    </location>
</feature>
<dbReference type="AlphaFoldDB" id="A0AAV7RQ40"/>
<name>A0AAV7RQ40_PLEWA</name>